<dbReference type="EMBL" id="BAABHA010000008">
    <property type="protein sequence ID" value="GAA4383759.1"/>
    <property type="molecule type" value="Genomic_DNA"/>
</dbReference>
<accession>A0ABP8J2E2</accession>
<evidence type="ECO:0000313" key="2">
    <source>
        <dbReference type="Proteomes" id="UP001500454"/>
    </source>
</evidence>
<keyword evidence="2" id="KW-1185">Reference proteome</keyword>
<evidence type="ECO:0000313" key="1">
    <source>
        <dbReference type="EMBL" id="GAA4383759.1"/>
    </source>
</evidence>
<sequence length="60" mass="6739">MSALEALHKLTERYHRAGKTVHLRHLSPDCRRLLGNAGALVDVNILEDPRYIVTGANVLY</sequence>
<evidence type="ECO:0008006" key="3">
    <source>
        <dbReference type="Google" id="ProtNLM"/>
    </source>
</evidence>
<gene>
    <name evidence="1" type="ORF">GCM10023186_25190</name>
</gene>
<reference evidence="2" key="1">
    <citation type="journal article" date="2019" name="Int. J. Syst. Evol. Microbiol.">
        <title>The Global Catalogue of Microorganisms (GCM) 10K type strain sequencing project: providing services to taxonomists for standard genome sequencing and annotation.</title>
        <authorList>
            <consortium name="The Broad Institute Genomics Platform"/>
            <consortium name="The Broad Institute Genome Sequencing Center for Infectious Disease"/>
            <person name="Wu L."/>
            <person name="Ma J."/>
        </authorList>
    </citation>
    <scope>NUCLEOTIDE SEQUENCE [LARGE SCALE GENOMIC DNA]</scope>
    <source>
        <strain evidence="2">JCM 17924</strain>
    </source>
</reference>
<proteinExistence type="predicted"/>
<protein>
    <recommendedName>
        <fullName evidence="3">STAS domain-containing protein</fullName>
    </recommendedName>
</protein>
<comment type="caution">
    <text evidence="1">The sequence shown here is derived from an EMBL/GenBank/DDBJ whole genome shotgun (WGS) entry which is preliminary data.</text>
</comment>
<dbReference type="Gene3D" id="3.30.750.24">
    <property type="entry name" value="STAS domain"/>
    <property type="match status" value="1"/>
</dbReference>
<organism evidence="1 2">
    <name type="scientific">Hymenobacter koreensis</name>
    <dbReference type="NCBI Taxonomy" id="1084523"/>
    <lineage>
        <taxon>Bacteria</taxon>
        <taxon>Pseudomonadati</taxon>
        <taxon>Bacteroidota</taxon>
        <taxon>Cytophagia</taxon>
        <taxon>Cytophagales</taxon>
        <taxon>Hymenobacteraceae</taxon>
        <taxon>Hymenobacter</taxon>
    </lineage>
</organism>
<dbReference type="InterPro" id="IPR036513">
    <property type="entry name" value="STAS_dom_sf"/>
</dbReference>
<name>A0ABP8J2E2_9BACT</name>
<dbReference type="Proteomes" id="UP001500454">
    <property type="component" value="Unassembled WGS sequence"/>
</dbReference>